<dbReference type="InterPro" id="IPR002347">
    <property type="entry name" value="SDR_fam"/>
</dbReference>
<proteinExistence type="inferred from homology"/>
<dbReference type="Pfam" id="PF00106">
    <property type="entry name" value="adh_short"/>
    <property type="match status" value="1"/>
</dbReference>
<gene>
    <name evidence="5" type="ORF">BCR34DRAFT_248418</name>
</gene>
<dbReference type="Proteomes" id="UP000193144">
    <property type="component" value="Unassembled WGS sequence"/>
</dbReference>
<dbReference type="PANTHER" id="PTHR43618:SF2">
    <property type="entry name" value="CHAIN DEHYDROGENASE, PUTATIVE (AFU_ORTHOLOGUE AFUA_6G06930)-RELATED"/>
    <property type="match status" value="1"/>
</dbReference>
<dbReference type="SUPFAM" id="SSF51735">
    <property type="entry name" value="NAD(P)-binding Rossmann-fold domains"/>
    <property type="match status" value="1"/>
</dbReference>
<dbReference type="PRINTS" id="PR00081">
    <property type="entry name" value="GDHRDH"/>
</dbReference>
<reference evidence="5 6" key="1">
    <citation type="submission" date="2016-07" db="EMBL/GenBank/DDBJ databases">
        <title>Pervasive Adenine N6-methylation of Active Genes in Fungi.</title>
        <authorList>
            <consortium name="DOE Joint Genome Institute"/>
            <person name="Mondo S.J."/>
            <person name="Dannebaum R.O."/>
            <person name="Kuo R.C."/>
            <person name="Labutti K."/>
            <person name="Haridas S."/>
            <person name="Kuo A."/>
            <person name="Salamov A."/>
            <person name="Ahrendt S.R."/>
            <person name="Lipzen A."/>
            <person name="Sullivan W."/>
            <person name="Andreopoulos W.B."/>
            <person name="Clum A."/>
            <person name="Lindquist E."/>
            <person name="Daum C."/>
            <person name="Ramamoorthy G.K."/>
            <person name="Gryganskyi A."/>
            <person name="Culley D."/>
            <person name="Magnuson J.K."/>
            <person name="James T.Y."/>
            <person name="O'Malley M.A."/>
            <person name="Stajich J.E."/>
            <person name="Spatafora J.W."/>
            <person name="Visel A."/>
            <person name="Grigoriev I.V."/>
        </authorList>
    </citation>
    <scope>NUCLEOTIDE SEQUENCE [LARGE SCALE GENOMIC DNA]</scope>
    <source>
        <strain evidence="5 6">CBS 115471</strain>
    </source>
</reference>
<keyword evidence="6" id="KW-1185">Reference proteome</keyword>
<keyword evidence="2" id="KW-0521">NADP</keyword>
<dbReference type="PANTHER" id="PTHR43618">
    <property type="entry name" value="7-ALPHA-HYDROXYSTEROID DEHYDROGENASE"/>
    <property type="match status" value="1"/>
</dbReference>
<evidence type="ECO:0000313" key="6">
    <source>
        <dbReference type="Proteomes" id="UP000193144"/>
    </source>
</evidence>
<evidence type="ECO:0000256" key="4">
    <source>
        <dbReference type="SAM" id="Phobius"/>
    </source>
</evidence>
<name>A0A1Y1Y4L8_9PLEO</name>
<keyword evidence="4" id="KW-0472">Membrane</keyword>
<keyword evidence="4" id="KW-1133">Transmembrane helix</keyword>
<dbReference type="EMBL" id="MCFA01000363">
    <property type="protein sequence ID" value="ORX92899.1"/>
    <property type="molecule type" value="Genomic_DNA"/>
</dbReference>
<accession>A0A1Y1Y4L8</accession>
<dbReference type="InterPro" id="IPR052178">
    <property type="entry name" value="Sec_Metab_Biosynth_SDR"/>
</dbReference>
<protein>
    <submittedName>
        <fullName evidence="5">Short chain dehydrogenase/reductase</fullName>
    </submittedName>
</protein>
<keyword evidence="3" id="KW-0560">Oxidoreductase</keyword>
<dbReference type="InterPro" id="IPR036291">
    <property type="entry name" value="NAD(P)-bd_dom_sf"/>
</dbReference>
<evidence type="ECO:0000256" key="3">
    <source>
        <dbReference type="ARBA" id="ARBA00023002"/>
    </source>
</evidence>
<dbReference type="CDD" id="cd05233">
    <property type="entry name" value="SDR_c"/>
    <property type="match status" value="1"/>
</dbReference>
<dbReference type="GO" id="GO:0016491">
    <property type="term" value="F:oxidoreductase activity"/>
    <property type="evidence" value="ECO:0007669"/>
    <property type="project" value="UniProtKB-KW"/>
</dbReference>
<evidence type="ECO:0000313" key="5">
    <source>
        <dbReference type="EMBL" id="ORX92899.1"/>
    </source>
</evidence>
<feature type="transmembrane region" description="Helical" evidence="4">
    <location>
        <begin position="197"/>
        <end position="220"/>
    </location>
</feature>
<evidence type="ECO:0000256" key="2">
    <source>
        <dbReference type="ARBA" id="ARBA00022857"/>
    </source>
</evidence>
<dbReference type="AlphaFoldDB" id="A0A1Y1Y4L8"/>
<dbReference type="Gene3D" id="3.40.50.720">
    <property type="entry name" value="NAD(P)-binding Rossmann-like Domain"/>
    <property type="match status" value="1"/>
</dbReference>
<evidence type="ECO:0000256" key="1">
    <source>
        <dbReference type="ARBA" id="ARBA00006484"/>
    </source>
</evidence>
<dbReference type="OrthoDB" id="37659at2759"/>
<comment type="similarity">
    <text evidence="1">Belongs to the short-chain dehydrogenases/reductases (SDR) family.</text>
</comment>
<comment type="caution">
    <text evidence="5">The sequence shown here is derived from an EMBL/GenBank/DDBJ whole genome shotgun (WGS) entry which is preliminary data.</text>
</comment>
<dbReference type="STRING" id="1231657.A0A1Y1Y4L8"/>
<organism evidence="5 6">
    <name type="scientific">Clohesyomyces aquaticus</name>
    <dbReference type="NCBI Taxonomy" id="1231657"/>
    <lineage>
        <taxon>Eukaryota</taxon>
        <taxon>Fungi</taxon>
        <taxon>Dikarya</taxon>
        <taxon>Ascomycota</taxon>
        <taxon>Pezizomycotina</taxon>
        <taxon>Dothideomycetes</taxon>
        <taxon>Pleosporomycetidae</taxon>
        <taxon>Pleosporales</taxon>
        <taxon>Lindgomycetaceae</taxon>
        <taxon>Clohesyomyces</taxon>
    </lineage>
</organism>
<keyword evidence="4" id="KW-0812">Transmembrane</keyword>
<sequence>MPYDLKGRNVLVTGGSRGLGAVICKTFAAQGCNVAINYFNRVEAANDVAAECEKLGVKAVVVKGDACLTAECAATVAEAKGKLGGLDIIIANAGWTKFTQFGDLDAMNEEEWDRCWSANVKGPLALFKAAKDTFNSNPEGGVFLITSSIAATSQGGSSMAYSVTKTAQVQLMKCLAATQGAKTRINAVLPGFLRTEWYITTLLFPLLAWMRFVCLVLTVYRGLKYPQETIDFVINKATLHHETDLQDTADVFVMLARNTSMTGAKVQIDAGLNIQG</sequence>